<reference evidence="2 3" key="1">
    <citation type="submission" date="2022-04" db="EMBL/GenBank/DDBJ databases">
        <title>Halobacillus sp. isolated from saltern.</title>
        <authorList>
            <person name="Won M."/>
            <person name="Lee C.-M."/>
            <person name="Woen H.-Y."/>
            <person name="Kwon S.-W."/>
        </authorList>
    </citation>
    <scope>NUCLEOTIDE SEQUENCE [LARGE SCALE GENOMIC DNA]</scope>
    <source>
        <strain evidence="2 3">SSTM10-2</strain>
    </source>
</reference>
<evidence type="ECO:0000313" key="3">
    <source>
        <dbReference type="Proteomes" id="UP000831880"/>
    </source>
</evidence>
<keyword evidence="1" id="KW-0812">Transmembrane</keyword>
<proteinExistence type="predicted"/>
<organism evidence="2 3">
    <name type="scientific">Halobacillus shinanisalinarum</name>
    <dbReference type="NCBI Taxonomy" id="2932258"/>
    <lineage>
        <taxon>Bacteria</taxon>
        <taxon>Bacillati</taxon>
        <taxon>Bacillota</taxon>
        <taxon>Bacilli</taxon>
        <taxon>Bacillales</taxon>
        <taxon>Bacillaceae</taxon>
        <taxon>Halobacillus</taxon>
    </lineage>
</organism>
<evidence type="ECO:0000313" key="2">
    <source>
        <dbReference type="EMBL" id="UOQ92594.1"/>
    </source>
</evidence>
<protein>
    <submittedName>
        <fullName evidence="2">Uncharacterized protein</fullName>
    </submittedName>
</protein>
<keyword evidence="3" id="KW-1185">Reference proteome</keyword>
<accession>A0ABY4GXE8</accession>
<gene>
    <name evidence="2" type="ORF">MUO14_19425</name>
</gene>
<keyword evidence="1" id="KW-0472">Membrane</keyword>
<dbReference type="RefSeq" id="WP_244752202.1">
    <property type="nucleotide sequence ID" value="NZ_CP095074.1"/>
</dbReference>
<dbReference type="Proteomes" id="UP000831880">
    <property type="component" value="Chromosome"/>
</dbReference>
<keyword evidence="1" id="KW-1133">Transmembrane helix</keyword>
<dbReference type="EMBL" id="CP095074">
    <property type="protein sequence ID" value="UOQ92594.1"/>
    <property type="molecule type" value="Genomic_DNA"/>
</dbReference>
<feature type="transmembrane region" description="Helical" evidence="1">
    <location>
        <begin position="7"/>
        <end position="27"/>
    </location>
</feature>
<evidence type="ECO:0000256" key="1">
    <source>
        <dbReference type="SAM" id="Phobius"/>
    </source>
</evidence>
<name>A0ABY4GXE8_9BACI</name>
<sequence length="46" mass="5194">MESLSEGVIWFIGGLLFVYFLFVTWIGRKGAKYSKTMSGFATARAR</sequence>